<dbReference type="AlphaFoldDB" id="A0A2U1LBD7"/>
<protein>
    <submittedName>
        <fullName evidence="1">Protein INVOLVED IN DE NOVO 2</fullName>
    </submittedName>
</protein>
<proteinExistence type="predicted"/>
<gene>
    <name evidence="1" type="ORF">CTI12_AA509410</name>
</gene>
<dbReference type="PANTHER" id="PTHR21596">
    <property type="entry name" value="RIBONUCLEASE P SUBUNIT P38"/>
    <property type="match status" value="1"/>
</dbReference>
<comment type="caution">
    <text evidence="1">The sequence shown here is derived from an EMBL/GenBank/DDBJ whole genome shotgun (WGS) entry which is preliminary data.</text>
</comment>
<dbReference type="InterPro" id="IPR045177">
    <property type="entry name" value="FDM1-5/IDN2"/>
</dbReference>
<name>A0A2U1LBD7_ARTAN</name>
<dbReference type="OrthoDB" id="1668088at2759"/>
<dbReference type="EMBL" id="PKPP01010347">
    <property type="protein sequence ID" value="PWA46310.1"/>
    <property type="molecule type" value="Genomic_DNA"/>
</dbReference>
<organism evidence="1 2">
    <name type="scientific">Artemisia annua</name>
    <name type="common">Sweet wormwood</name>
    <dbReference type="NCBI Taxonomy" id="35608"/>
    <lineage>
        <taxon>Eukaryota</taxon>
        <taxon>Viridiplantae</taxon>
        <taxon>Streptophyta</taxon>
        <taxon>Embryophyta</taxon>
        <taxon>Tracheophyta</taxon>
        <taxon>Spermatophyta</taxon>
        <taxon>Magnoliopsida</taxon>
        <taxon>eudicotyledons</taxon>
        <taxon>Gunneridae</taxon>
        <taxon>Pentapetalae</taxon>
        <taxon>asterids</taxon>
        <taxon>campanulids</taxon>
        <taxon>Asterales</taxon>
        <taxon>Asteraceae</taxon>
        <taxon>Asteroideae</taxon>
        <taxon>Anthemideae</taxon>
        <taxon>Artemisiinae</taxon>
        <taxon>Artemisia</taxon>
    </lineage>
</organism>
<keyword evidence="2" id="KW-1185">Reference proteome</keyword>
<dbReference type="GO" id="GO:0080188">
    <property type="term" value="P:gene silencing by siRNA-directed DNA methylation"/>
    <property type="evidence" value="ECO:0007669"/>
    <property type="project" value="InterPro"/>
</dbReference>
<dbReference type="PANTHER" id="PTHR21596:SF23">
    <property type="entry name" value="FACTOR OF DNA METHYLATION 4"/>
    <property type="match status" value="1"/>
</dbReference>
<sequence length="139" mass="15839">MQKKLVAIYKQTAELEEQLKAKTESLHSKSVELEIALQVTEDVEGMDPKETLENLQSELKDKGDRLQELKNLQKNLILDFNVKNDELQDATRELIDGLKENSKHSRIGVKTLPHGKGELAVQELWHNNENRIASLKEGV</sequence>
<evidence type="ECO:0000313" key="1">
    <source>
        <dbReference type="EMBL" id="PWA46310.1"/>
    </source>
</evidence>
<evidence type="ECO:0000313" key="2">
    <source>
        <dbReference type="Proteomes" id="UP000245207"/>
    </source>
</evidence>
<dbReference type="Proteomes" id="UP000245207">
    <property type="component" value="Unassembled WGS sequence"/>
</dbReference>
<accession>A0A2U1LBD7</accession>
<reference evidence="1 2" key="1">
    <citation type="journal article" date="2018" name="Mol. Plant">
        <title>The genome of Artemisia annua provides insight into the evolution of Asteraceae family and artemisinin biosynthesis.</title>
        <authorList>
            <person name="Shen Q."/>
            <person name="Zhang L."/>
            <person name="Liao Z."/>
            <person name="Wang S."/>
            <person name="Yan T."/>
            <person name="Shi P."/>
            <person name="Liu M."/>
            <person name="Fu X."/>
            <person name="Pan Q."/>
            <person name="Wang Y."/>
            <person name="Lv Z."/>
            <person name="Lu X."/>
            <person name="Zhang F."/>
            <person name="Jiang W."/>
            <person name="Ma Y."/>
            <person name="Chen M."/>
            <person name="Hao X."/>
            <person name="Li L."/>
            <person name="Tang Y."/>
            <person name="Lv G."/>
            <person name="Zhou Y."/>
            <person name="Sun X."/>
            <person name="Brodelius P.E."/>
            <person name="Rose J.K.C."/>
            <person name="Tang K."/>
        </authorList>
    </citation>
    <scope>NUCLEOTIDE SEQUENCE [LARGE SCALE GENOMIC DNA]</scope>
    <source>
        <strain evidence="2">cv. Huhao1</strain>
        <tissue evidence="1">Leaf</tissue>
    </source>
</reference>